<protein>
    <submittedName>
        <fullName evidence="1">Uncharacterized protein</fullName>
    </submittedName>
</protein>
<evidence type="ECO:0000313" key="2">
    <source>
        <dbReference type="Proteomes" id="UP000796880"/>
    </source>
</evidence>
<dbReference type="AlphaFoldDB" id="A0A8K0MR10"/>
<accession>A0A8K0MR10</accession>
<organism evidence="1 2">
    <name type="scientific">Rhamnella rubrinervis</name>
    <dbReference type="NCBI Taxonomy" id="2594499"/>
    <lineage>
        <taxon>Eukaryota</taxon>
        <taxon>Viridiplantae</taxon>
        <taxon>Streptophyta</taxon>
        <taxon>Embryophyta</taxon>
        <taxon>Tracheophyta</taxon>
        <taxon>Spermatophyta</taxon>
        <taxon>Magnoliopsida</taxon>
        <taxon>eudicotyledons</taxon>
        <taxon>Gunneridae</taxon>
        <taxon>Pentapetalae</taxon>
        <taxon>rosids</taxon>
        <taxon>fabids</taxon>
        <taxon>Rosales</taxon>
        <taxon>Rhamnaceae</taxon>
        <taxon>rhamnoid group</taxon>
        <taxon>Rhamneae</taxon>
        <taxon>Rhamnella</taxon>
    </lineage>
</organism>
<proteinExistence type="predicted"/>
<reference evidence="1" key="1">
    <citation type="submission" date="2020-03" db="EMBL/GenBank/DDBJ databases">
        <title>A high-quality chromosome-level genome assembly of a woody plant with both climbing and erect habits, Rhamnella rubrinervis.</title>
        <authorList>
            <person name="Lu Z."/>
            <person name="Yang Y."/>
            <person name="Zhu X."/>
            <person name="Sun Y."/>
        </authorList>
    </citation>
    <scope>NUCLEOTIDE SEQUENCE</scope>
    <source>
        <strain evidence="1">BYM</strain>
        <tissue evidence="1">Leaf</tissue>
    </source>
</reference>
<sequence>MVHSPSSRNNRLLEDMSIWKPPQAGWIKANIDAGFNDGQAALAFVTKDNMGRLLFAATKLMPTRILTWQSYWVWIGHLVMLPHTIGRMCCEIVTLRKWSRRF</sequence>
<keyword evidence="2" id="KW-1185">Reference proteome</keyword>
<dbReference type="EMBL" id="VOIH02000002">
    <property type="protein sequence ID" value="KAF3454909.1"/>
    <property type="molecule type" value="Genomic_DNA"/>
</dbReference>
<name>A0A8K0MR10_9ROSA</name>
<gene>
    <name evidence="1" type="ORF">FNV43_RR05357</name>
</gene>
<dbReference type="OrthoDB" id="1434107at2759"/>
<comment type="caution">
    <text evidence="1">The sequence shown here is derived from an EMBL/GenBank/DDBJ whole genome shotgun (WGS) entry which is preliminary data.</text>
</comment>
<dbReference type="Proteomes" id="UP000796880">
    <property type="component" value="Unassembled WGS sequence"/>
</dbReference>
<evidence type="ECO:0000313" key="1">
    <source>
        <dbReference type="EMBL" id="KAF3454909.1"/>
    </source>
</evidence>